<dbReference type="AlphaFoldDB" id="H2YZF7"/>
<reference evidence="1" key="3">
    <citation type="submission" date="2025-09" db="UniProtKB">
        <authorList>
            <consortium name="Ensembl"/>
        </authorList>
    </citation>
    <scope>IDENTIFICATION</scope>
</reference>
<sequence length="272" mass="30707">MSSLVCGNVEPLPSWNLHKISPTYLSTHLVTPLQIPFRDTVPRSRIIAEGTSRRFPRLEWGCFQSDYGGIGKLPLLGKARQQNCRELPVSRSHRHYLSSCSKMLHGVVQPSKITSLLKSKLRQNDEFILSPNLCVNIALMKEDNHFYQEPCYSSHKSINAMFPRSRAEHTMAPLPGELRQTTPLCDTTRQGLAGVVHRRYKVTSYANEFQAPNPPSTCQVKGDCIDKDSSLERKSTFKPLQDHNHKITGLWPCWPAGNNDIVCEVTGKIVEK</sequence>
<dbReference type="Pfam" id="PF15093">
    <property type="entry name" value="SPMIP4-like"/>
    <property type="match status" value="1"/>
</dbReference>
<name>H2YZF7_CIOSA</name>
<keyword evidence="2" id="KW-1185">Reference proteome</keyword>
<dbReference type="PANTHER" id="PTHR31393:SF3">
    <property type="match status" value="1"/>
</dbReference>
<dbReference type="Ensembl" id="ENSCSAVT00000010849.1">
    <property type="protein sequence ID" value="ENSCSAVP00000010719.1"/>
    <property type="gene ID" value="ENSCSAVG00000006286.1"/>
</dbReference>
<dbReference type="GO" id="GO:0005813">
    <property type="term" value="C:centrosome"/>
    <property type="evidence" value="ECO:0007669"/>
    <property type="project" value="TreeGrafter"/>
</dbReference>
<dbReference type="HOGENOM" id="CLU_1025002_0_0_1"/>
<organism evidence="1 2">
    <name type="scientific">Ciona savignyi</name>
    <name type="common">Pacific transparent sea squirt</name>
    <dbReference type="NCBI Taxonomy" id="51511"/>
    <lineage>
        <taxon>Eukaryota</taxon>
        <taxon>Metazoa</taxon>
        <taxon>Chordata</taxon>
        <taxon>Tunicata</taxon>
        <taxon>Ascidiacea</taxon>
        <taxon>Phlebobranchia</taxon>
        <taxon>Cionidae</taxon>
        <taxon>Ciona</taxon>
    </lineage>
</organism>
<dbReference type="GeneTree" id="ENSGT00390000015236"/>
<dbReference type="OMA" id="VHRRYKV"/>
<dbReference type="eggNOG" id="ENOG502SY6W">
    <property type="taxonomic scope" value="Eukaryota"/>
</dbReference>
<evidence type="ECO:0000313" key="2">
    <source>
        <dbReference type="Proteomes" id="UP000007875"/>
    </source>
</evidence>
<evidence type="ECO:0000313" key="1">
    <source>
        <dbReference type="Ensembl" id="ENSCSAVP00000010719.1"/>
    </source>
</evidence>
<protein>
    <submittedName>
        <fullName evidence="1">Uncharacterized protein</fullName>
    </submittedName>
</protein>
<reference evidence="2" key="1">
    <citation type="submission" date="2003-08" db="EMBL/GenBank/DDBJ databases">
        <authorList>
            <person name="Birren B."/>
            <person name="Nusbaum C."/>
            <person name="Abebe A."/>
            <person name="Abouelleil A."/>
            <person name="Adekoya E."/>
            <person name="Ait-zahra M."/>
            <person name="Allen N."/>
            <person name="Allen T."/>
            <person name="An P."/>
            <person name="Anderson M."/>
            <person name="Anderson S."/>
            <person name="Arachchi H."/>
            <person name="Armbruster J."/>
            <person name="Bachantsang P."/>
            <person name="Baldwin J."/>
            <person name="Barry A."/>
            <person name="Bayul T."/>
            <person name="Blitshsteyn B."/>
            <person name="Bloom T."/>
            <person name="Blye J."/>
            <person name="Boguslavskiy L."/>
            <person name="Borowsky M."/>
            <person name="Boukhgalter B."/>
            <person name="Brunache A."/>
            <person name="Butler J."/>
            <person name="Calixte N."/>
            <person name="Calvo S."/>
            <person name="Camarata J."/>
            <person name="Campo K."/>
            <person name="Chang J."/>
            <person name="Cheshatsang Y."/>
            <person name="Citroen M."/>
            <person name="Collymore A."/>
            <person name="Considine T."/>
            <person name="Cook A."/>
            <person name="Cooke P."/>
            <person name="Corum B."/>
            <person name="Cuomo C."/>
            <person name="David R."/>
            <person name="Dawoe T."/>
            <person name="Degray S."/>
            <person name="Dodge S."/>
            <person name="Dooley K."/>
            <person name="Dorje P."/>
            <person name="Dorjee K."/>
            <person name="Dorris L."/>
            <person name="Duffey N."/>
            <person name="Dupes A."/>
            <person name="Elkins T."/>
            <person name="Engels R."/>
            <person name="Erickson J."/>
            <person name="Farina A."/>
            <person name="Faro S."/>
            <person name="Ferreira P."/>
            <person name="Fischer H."/>
            <person name="Fitzgerald M."/>
            <person name="Foley K."/>
            <person name="Gage D."/>
            <person name="Galagan J."/>
            <person name="Gearin G."/>
            <person name="Gnerre S."/>
            <person name="Gnirke A."/>
            <person name="Goyette A."/>
            <person name="Graham J."/>
            <person name="Grandbois E."/>
            <person name="Gyaltsen K."/>
            <person name="Hafez N."/>
            <person name="Hagopian D."/>
            <person name="Hagos B."/>
            <person name="Hall J."/>
            <person name="Hatcher B."/>
            <person name="Heller A."/>
            <person name="Higgins H."/>
            <person name="Honan T."/>
            <person name="Horn A."/>
            <person name="Houde N."/>
            <person name="Hughes L."/>
            <person name="Hulme W."/>
            <person name="Husby E."/>
            <person name="Iliev I."/>
            <person name="Jaffe D."/>
            <person name="Jones C."/>
            <person name="Kamal M."/>
            <person name="Kamat A."/>
            <person name="Kamvysselis M."/>
            <person name="Karlsson E."/>
            <person name="Kells C."/>
            <person name="Kieu A."/>
            <person name="Kisner P."/>
            <person name="Kodira C."/>
            <person name="Kulbokas E."/>
            <person name="Labutti K."/>
            <person name="Lama D."/>
            <person name="Landers T."/>
            <person name="Leger J."/>
            <person name="Levine S."/>
            <person name="Lewis D."/>
            <person name="Lewis T."/>
            <person name="Lindblad-toh K."/>
            <person name="Liu X."/>
            <person name="Lokyitsang T."/>
            <person name="Lokyitsang Y."/>
            <person name="Lucien O."/>
            <person name="Lui A."/>
            <person name="Ma L.J."/>
            <person name="Mabbitt R."/>
            <person name="Macdonald J."/>
            <person name="Maclean C."/>
            <person name="Major J."/>
            <person name="Manning J."/>
            <person name="Marabella R."/>
            <person name="Maru K."/>
            <person name="Matthews C."/>
            <person name="Mauceli E."/>
            <person name="Mccarthy M."/>
            <person name="Mcdonough S."/>
            <person name="Mcghee T."/>
            <person name="Meldrim J."/>
            <person name="Meneus L."/>
            <person name="Mesirov J."/>
            <person name="Mihalev A."/>
            <person name="Mihova T."/>
            <person name="Mikkelsen T."/>
            <person name="Mlenga V."/>
            <person name="Moru K."/>
            <person name="Mozes J."/>
            <person name="Mulrain L."/>
            <person name="Munson G."/>
            <person name="Naylor J."/>
            <person name="Newes C."/>
            <person name="Nguyen C."/>
            <person name="Nguyen N."/>
            <person name="Nguyen T."/>
            <person name="Nicol R."/>
            <person name="Nielsen C."/>
            <person name="Nizzari M."/>
            <person name="Norbu C."/>
            <person name="Norbu N."/>
            <person name="O'donnell P."/>
            <person name="Okoawo O."/>
            <person name="O'leary S."/>
            <person name="Omotosho B."/>
            <person name="O'neill K."/>
            <person name="Osman S."/>
            <person name="Parker S."/>
            <person name="Perrin D."/>
            <person name="Phunkhang P."/>
            <person name="Piqani B."/>
            <person name="Purcell S."/>
            <person name="Rachupka T."/>
            <person name="Ramasamy U."/>
            <person name="Rameau R."/>
            <person name="Ray V."/>
            <person name="Raymond C."/>
            <person name="Retta R."/>
            <person name="Richardson S."/>
            <person name="Rise C."/>
            <person name="Rodriguez J."/>
            <person name="Rogers J."/>
            <person name="Rogov P."/>
            <person name="Rutman M."/>
            <person name="Schupbach R."/>
            <person name="Seaman C."/>
            <person name="Settipalli S."/>
            <person name="Sharpe T."/>
            <person name="Sheridan J."/>
            <person name="Sherpa N."/>
            <person name="Shi J."/>
            <person name="Smirnov S."/>
            <person name="Smith C."/>
            <person name="Sougnez C."/>
            <person name="Spencer B."/>
            <person name="Stalker J."/>
            <person name="Stange-thomann N."/>
            <person name="Stavropoulos S."/>
            <person name="Stetson K."/>
            <person name="Stone C."/>
            <person name="Stone S."/>
            <person name="Stubbs M."/>
            <person name="Talamas J."/>
            <person name="Tchuinga P."/>
            <person name="Tenzing P."/>
            <person name="Tesfaye S."/>
            <person name="Theodore J."/>
            <person name="Thoulutsang Y."/>
            <person name="Topham K."/>
            <person name="Towey S."/>
            <person name="Tsamla T."/>
            <person name="Tsomo N."/>
            <person name="Vallee D."/>
            <person name="Vassiliev H."/>
            <person name="Venkataraman V."/>
            <person name="Vinson J."/>
            <person name="Vo A."/>
            <person name="Wade C."/>
            <person name="Wang S."/>
            <person name="Wangchuk T."/>
            <person name="Wangdi T."/>
            <person name="Whittaker C."/>
            <person name="Wilkinson J."/>
            <person name="Wu Y."/>
            <person name="Wyman D."/>
            <person name="Yadav S."/>
            <person name="Yang S."/>
            <person name="Yang X."/>
            <person name="Yeager S."/>
            <person name="Yee E."/>
            <person name="Young G."/>
            <person name="Zainoun J."/>
            <person name="Zembeck L."/>
            <person name="Zimmer A."/>
            <person name="Zody M."/>
            <person name="Lander E."/>
        </authorList>
    </citation>
    <scope>NUCLEOTIDE SEQUENCE [LARGE SCALE GENOMIC DNA]</scope>
</reference>
<dbReference type="Proteomes" id="UP000007875">
    <property type="component" value="Unassembled WGS sequence"/>
</dbReference>
<dbReference type="PANTHER" id="PTHR31393">
    <property type="entry name" value="C5ORF31"/>
    <property type="match status" value="1"/>
</dbReference>
<proteinExistence type="predicted"/>
<dbReference type="InterPro" id="IPR027886">
    <property type="entry name" value="SPMIP4"/>
</dbReference>
<accession>H2YZF7</accession>
<reference evidence="1" key="2">
    <citation type="submission" date="2025-08" db="UniProtKB">
        <authorList>
            <consortium name="Ensembl"/>
        </authorList>
    </citation>
    <scope>IDENTIFICATION</scope>
</reference>
<dbReference type="InParanoid" id="H2YZF7"/>